<evidence type="ECO:0000313" key="3">
    <source>
        <dbReference type="RefSeq" id="XP_032143158.1"/>
    </source>
</evidence>
<feature type="region of interest" description="Disordered" evidence="1">
    <location>
        <begin position="140"/>
        <end position="189"/>
    </location>
</feature>
<dbReference type="AlphaFoldDB" id="A0A6J3IKU7"/>
<evidence type="ECO:0000313" key="2">
    <source>
        <dbReference type="Proteomes" id="UP000504640"/>
    </source>
</evidence>
<feature type="region of interest" description="Disordered" evidence="1">
    <location>
        <begin position="1"/>
        <end position="31"/>
    </location>
</feature>
<evidence type="ECO:0000256" key="1">
    <source>
        <dbReference type="SAM" id="MobiDB-lite"/>
    </source>
</evidence>
<dbReference type="GeneID" id="116557707"/>
<dbReference type="Proteomes" id="UP000504640">
    <property type="component" value="Unplaced"/>
</dbReference>
<feature type="compositionally biased region" description="Gly residues" evidence="1">
    <location>
        <begin position="150"/>
        <end position="169"/>
    </location>
</feature>
<proteinExistence type="predicted"/>
<keyword evidence="2" id="KW-1185">Reference proteome</keyword>
<dbReference type="RefSeq" id="XP_032143158.1">
    <property type="nucleotide sequence ID" value="XM_032287267.1"/>
</dbReference>
<sequence length="411" mass="43476">MVRPGEEETPADVQKEGGKPGGLPRSQRLRLGKKVHELTALRELQDFQEALATLRTKKRTGPQRARGPAGSAVPASRRGLPVASRIGGSASAPPRFWPDSSLTSSESRGGQKPGDAPGAVKNGGLFRKIEGALWRGEAASEGARRVCSRGGAGKGGWGAGGSGGAGEGAAGESEKNKTRAPGNRLPPGPTCARAHLSLPDRGSGAALAEMSSRCSASLPAEGSAGSCASEREVSNWPEPISQMGEGKLALRFLSSRPEPPGLFPRAARGGQGTWPAAPGNTGLASELNFPESLLNQTLQRWRWHLYFFTNLTRDSGAQQGWKPLLKGTSLPRVRMICLLFSASWGRSGGEGLESDYKVMVVCCEPTRNGKIQRLVPSSSSGAKEEGNKGFIRACISSVLDFWQRMFLQIKI</sequence>
<accession>A0A6J3IKU7</accession>
<organism evidence="2 3">
    <name type="scientific">Sapajus apella</name>
    <name type="common">Brown-capped capuchin</name>
    <name type="synonym">Cebus apella</name>
    <dbReference type="NCBI Taxonomy" id="9515"/>
    <lineage>
        <taxon>Eukaryota</taxon>
        <taxon>Metazoa</taxon>
        <taxon>Chordata</taxon>
        <taxon>Craniata</taxon>
        <taxon>Vertebrata</taxon>
        <taxon>Euteleostomi</taxon>
        <taxon>Mammalia</taxon>
        <taxon>Eutheria</taxon>
        <taxon>Euarchontoglires</taxon>
        <taxon>Primates</taxon>
        <taxon>Haplorrhini</taxon>
        <taxon>Platyrrhini</taxon>
        <taxon>Cebidae</taxon>
        <taxon>Cebinae</taxon>
        <taxon>Sapajus</taxon>
    </lineage>
</organism>
<feature type="region of interest" description="Disordered" evidence="1">
    <location>
        <begin position="53"/>
        <end position="123"/>
    </location>
</feature>
<protein>
    <submittedName>
        <fullName evidence="3">Collagen alpha-1(I) chain-like</fullName>
    </submittedName>
</protein>
<name>A0A6J3IKU7_SAPAP</name>
<gene>
    <name evidence="3" type="primary">LOC116557707</name>
</gene>
<reference evidence="3" key="1">
    <citation type="submission" date="2025-08" db="UniProtKB">
        <authorList>
            <consortium name="RefSeq"/>
        </authorList>
    </citation>
    <scope>IDENTIFICATION</scope>
    <source>
        <tissue evidence="3">Blood</tissue>
    </source>
</reference>